<keyword evidence="2" id="KW-0472">Membrane</keyword>
<feature type="region of interest" description="Disordered" evidence="1">
    <location>
        <begin position="315"/>
        <end position="339"/>
    </location>
</feature>
<evidence type="ECO:0000313" key="3">
    <source>
        <dbReference type="EMBL" id="KAF9818755.1"/>
    </source>
</evidence>
<evidence type="ECO:0000256" key="1">
    <source>
        <dbReference type="SAM" id="MobiDB-lite"/>
    </source>
</evidence>
<dbReference type="AlphaFoldDB" id="A0A8H7U4B5"/>
<keyword evidence="2" id="KW-0812">Transmembrane</keyword>
<reference evidence="3" key="1">
    <citation type="submission" date="2020-11" db="EMBL/GenBank/DDBJ databases">
        <authorList>
            <person name="Koelle M."/>
            <person name="Horta M.A.C."/>
            <person name="Nowrousian M."/>
            <person name="Ohm R.A."/>
            <person name="Benz P."/>
            <person name="Pilgard A."/>
        </authorList>
    </citation>
    <scope>NUCLEOTIDE SEQUENCE</scope>
    <source>
        <strain evidence="3">FPRL280</strain>
    </source>
</reference>
<evidence type="ECO:0008006" key="5">
    <source>
        <dbReference type="Google" id="ProtNLM"/>
    </source>
</evidence>
<keyword evidence="2" id="KW-1133">Transmembrane helix</keyword>
<evidence type="ECO:0000313" key="4">
    <source>
        <dbReference type="Proteomes" id="UP000639403"/>
    </source>
</evidence>
<reference evidence="3" key="2">
    <citation type="journal article" name="Front. Microbiol.">
        <title>Degradative Capacity of Two Strains of Rhodonia placenta: From Phenotype to Genotype.</title>
        <authorList>
            <person name="Kolle M."/>
            <person name="Horta M.A.C."/>
            <person name="Nowrousian M."/>
            <person name="Ohm R.A."/>
            <person name="Benz J.P."/>
            <person name="Pilgard A."/>
        </authorList>
    </citation>
    <scope>NUCLEOTIDE SEQUENCE</scope>
    <source>
        <strain evidence="3">FPRL280</strain>
    </source>
</reference>
<feature type="compositionally biased region" description="Polar residues" evidence="1">
    <location>
        <begin position="152"/>
        <end position="165"/>
    </location>
</feature>
<organism evidence="3 4">
    <name type="scientific">Rhodonia placenta</name>
    <dbReference type="NCBI Taxonomy" id="104341"/>
    <lineage>
        <taxon>Eukaryota</taxon>
        <taxon>Fungi</taxon>
        <taxon>Dikarya</taxon>
        <taxon>Basidiomycota</taxon>
        <taxon>Agaricomycotina</taxon>
        <taxon>Agaricomycetes</taxon>
        <taxon>Polyporales</taxon>
        <taxon>Adustoporiaceae</taxon>
        <taxon>Rhodonia</taxon>
    </lineage>
</organism>
<dbReference type="Proteomes" id="UP000639403">
    <property type="component" value="Unassembled WGS sequence"/>
</dbReference>
<comment type="caution">
    <text evidence="3">The sequence shown here is derived from an EMBL/GenBank/DDBJ whole genome shotgun (WGS) entry which is preliminary data.</text>
</comment>
<feature type="transmembrane region" description="Helical" evidence="2">
    <location>
        <begin position="454"/>
        <end position="475"/>
    </location>
</feature>
<gene>
    <name evidence="3" type="ORF">IEO21_02535</name>
</gene>
<name>A0A8H7U4B5_9APHY</name>
<proteinExistence type="predicted"/>
<protein>
    <recommendedName>
        <fullName evidence="5">SAM domain-containing protein</fullName>
    </recommendedName>
</protein>
<evidence type="ECO:0000256" key="2">
    <source>
        <dbReference type="SAM" id="Phobius"/>
    </source>
</evidence>
<feature type="compositionally biased region" description="Pro residues" evidence="1">
    <location>
        <begin position="319"/>
        <end position="334"/>
    </location>
</feature>
<sequence length="617" mass="67898">MHMTAAVTSPETARLCGQQFRDNHNLRRYRAQTRFTTLTLHSGESFKIEYVGTSDSSVLRTNRYSMTTERPLPIPPSPSPSPSKYTFPSPIRNDPNLKPNPHPYAVKTTTSGLLTRSNSSSHNADTARHYYVPLSPKASRSPESDRGHKASKSLNNLAESPTRSSPRPLPVPPGHLHSQSTGSLGVFEDEYVSPRRNKRADTLPSFGSTEEVQLLTIPEDLPSNPKTWAPAQLSTYLVMALRVTDHFKSESAGLPIRVAKDIAAFAKSRMITGRMFLRLSEAELESMGMNKKWREALLAASHELRQNVLKGRIWGPEVSPTPSPGSTSPLPPAPFSSSLYNSSSSSLELSADEVEGEAHVRHPRRYRSGRVRGMVETFERSRVYAIGGRAWQLAIVTFALGLVPVGLNLFSDIRYVYTTAYIPSVGTTYRIKQEAVEANMKTTTVTLLLRDGTFYFIVLLVINVLHLTLSLTNVFSDVTYFSTASATPLSATSPREIDVDLCSMSSVIVSRFLLNLRQVHMEDNYPDEQPSFVGSTSRISDVRFASTVVGNLGAPLDYSSTFFTNVDVESQAASHNAIDIGDGDVEALGELDDVEPRGDMESTLTNDLSPIAEPDEP</sequence>
<feature type="compositionally biased region" description="Pro residues" evidence="1">
    <location>
        <begin position="72"/>
        <end position="81"/>
    </location>
</feature>
<feature type="region of interest" description="Disordered" evidence="1">
    <location>
        <begin position="593"/>
        <end position="617"/>
    </location>
</feature>
<feature type="transmembrane region" description="Helical" evidence="2">
    <location>
        <begin position="390"/>
        <end position="410"/>
    </location>
</feature>
<dbReference type="EMBL" id="JADOXO010000026">
    <property type="protein sequence ID" value="KAF9818755.1"/>
    <property type="molecule type" value="Genomic_DNA"/>
</dbReference>
<feature type="compositionally biased region" description="Polar residues" evidence="1">
    <location>
        <begin position="107"/>
        <end position="124"/>
    </location>
</feature>
<accession>A0A8H7U4B5</accession>
<feature type="region of interest" description="Disordered" evidence="1">
    <location>
        <begin position="64"/>
        <end position="183"/>
    </location>
</feature>